<keyword evidence="1" id="KW-0812">Transmembrane</keyword>
<dbReference type="Pfam" id="PF20684">
    <property type="entry name" value="Fung_rhodopsin"/>
    <property type="match status" value="1"/>
</dbReference>
<feature type="transmembrane region" description="Helical" evidence="1">
    <location>
        <begin position="468"/>
        <end position="490"/>
    </location>
</feature>
<evidence type="ECO:0000259" key="3">
    <source>
        <dbReference type="Pfam" id="PF20684"/>
    </source>
</evidence>
<dbReference type="Gene3D" id="2.120.10.30">
    <property type="entry name" value="TolB, C-terminal domain"/>
    <property type="match status" value="1"/>
</dbReference>
<protein>
    <submittedName>
        <fullName evidence="4">Uncharacterized protein</fullName>
    </submittedName>
</protein>
<dbReference type="STRING" id="155417.A0A4Q4TCY0"/>
<gene>
    <name evidence="4" type="ORF">DL764_004363</name>
</gene>
<name>A0A4Q4TCY0_9PEZI</name>
<evidence type="ECO:0000313" key="4">
    <source>
        <dbReference type="EMBL" id="RYP04555.1"/>
    </source>
</evidence>
<dbReference type="PANTHER" id="PTHR47064:SF2">
    <property type="entry name" value="SMP-30_GLUCONOLACTONASE_LRE-LIKE REGION DOMAIN-CONTAINING PROTEIN-RELATED"/>
    <property type="match status" value="1"/>
</dbReference>
<accession>A0A4Q4TCY0</accession>
<comment type="caution">
    <text evidence="4">The sequence shown here is derived from an EMBL/GenBank/DDBJ whole genome shotgun (WGS) entry which is preliminary data.</text>
</comment>
<feature type="domain" description="Rhodopsin" evidence="3">
    <location>
        <begin position="393"/>
        <end position="640"/>
    </location>
</feature>
<keyword evidence="1" id="KW-1133">Transmembrane helix</keyword>
<dbReference type="Pfam" id="PF08450">
    <property type="entry name" value="SGL"/>
    <property type="match status" value="1"/>
</dbReference>
<dbReference type="Proteomes" id="UP000293360">
    <property type="component" value="Unassembled WGS sequence"/>
</dbReference>
<reference evidence="4 5" key="1">
    <citation type="submission" date="2018-06" db="EMBL/GenBank/DDBJ databases">
        <title>Complete Genomes of Monosporascus.</title>
        <authorList>
            <person name="Robinson A.J."/>
            <person name="Natvig D.O."/>
        </authorList>
    </citation>
    <scope>NUCLEOTIDE SEQUENCE [LARGE SCALE GENOMIC DNA]</scope>
    <source>
        <strain evidence="4 5">CBS 110550</strain>
    </source>
</reference>
<keyword evidence="5" id="KW-1185">Reference proteome</keyword>
<organism evidence="4 5">
    <name type="scientific">Monosporascus ibericus</name>
    <dbReference type="NCBI Taxonomy" id="155417"/>
    <lineage>
        <taxon>Eukaryota</taxon>
        <taxon>Fungi</taxon>
        <taxon>Dikarya</taxon>
        <taxon>Ascomycota</taxon>
        <taxon>Pezizomycotina</taxon>
        <taxon>Sordariomycetes</taxon>
        <taxon>Xylariomycetidae</taxon>
        <taxon>Xylariales</taxon>
        <taxon>Xylariales incertae sedis</taxon>
        <taxon>Monosporascus</taxon>
    </lineage>
</organism>
<proteinExistence type="predicted"/>
<dbReference type="InterPro" id="IPR013658">
    <property type="entry name" value="SGL"/>
</dbReference>
<dbReference type="InterPro" id="IPR052988">
    <property type="entry name" value="Oryzine_lactonohydrolase"/>
</dbReference>
<dbReference type="SUPFAM" id="SSF63829">
    <property type="entry name" value="Calcium-dependent phosphotriesterase"/>
    <property type="match status" value="1"/>
</dbReference>
<feature type="transmembrane region" description="Helical" evidence="1">
    <location>
        <begin position="502"/>
        <end position="523"/>
    </location>
</feature>
<sequence length="765" mass="84397">MQRRYQYHPDFKHLVGAQPLFSLLLSSDESSGNPFYHNGCVYIPERDELYVMSDLLQSTSSSKLPIILISRIALTRTQSSVMSDRDSFLAPEISAVKWMKLRPPSNMPMPAGAIRYQKGILFCSQGELAPDTGGLWYMPLGKPPVAVLTSFFGRPFNSIQNVVQDRDGGLWFTDSGSGFEQEIRPKPQLPNHVYRFDPQKGDLRVVADGFGRPTGIAMSPDQRTLYITDTAAAHPDGSIDQTLPATIYAFDVIERSGSPSLANRRLFAYALAGVPTAVHCDQDGNVYASCGDGIEIWSPGGMVLGLIGVPVERSSVMSNHGVADRDGLLSFGLPVKSSSASTADKCPQQGSEVKSQPFSLQTIQLEIQPYLGPFAATPNNLRPVSASFIICFARLGLRKWKGQRFTQGDYWVMVTLVFMGMNIGARSHINLYGTPVGLLSKGTESEELLAQLTAQQRAQLAIAGKLQIVHQAALCVILWSLKMAVLDILRSLLRNLWYYRKLFNSLYCLLFLTFAAAFTSIFFECDTLSRYWEVDINFDDCKGNDLWLTTSELGNILTDTVLLLVPFPVIAKANIPNTKRIRLISIFGLGFFLVGVNILRLSHGLHPIDSYYSGRSIWSSIEIIVAMIVANSPTIYILLRPSFTRCRRARRDHRGGPSWPKAKFISGGATYVPRAMDSHSVCFSRVARNSLEPGWGGLPWNGGSRLDTRITSGTRNARTGLTIDDDASGILVETELNLEVEVFEMADTTSLITQPPVAKLPESPV</sequence>
<dbReference type="OrthoDB" id="423498at2759"/>
<dbReference type="InterPro" id="IPR011042">
    <property type="entry name" value="6-blade_b-propeller_TolB-like"/>
</dbReference>
<feature type="domain" description="SMP-30/Gluconolactonase/LRE-like region" evidence="2">
    <location>
        <begin position="110"/>
        <end position="316"/>
    </location>
</feature>
<feature type="transmembrane region" description="Helical" evidence="1">
    <location>
        <begin position="583"/>
        <end position="605"/>
    </location>
</feature>
<keyword evidence="1" id="KW-0472">Membrane</keyword>
<dbReference type="PANTHER" id="PTHR47064">
    <property type="entry name" value="PUTATIVE (AFU_ORTHOLOGUE AFUA_1G08990)-RELATED"/>
    <property type="match status" value="1"/>
</dbReference>
<evidence type="ECO:0000313" key="5">
    <source>
        <dbReference type="Proteomes" id="UP000293360"/>
    </source>
</evidence>
<feature type="transmembrane region" description="Helical" evidence="1">
    <location>
        <begin position="553"/>
        <end position="571"/>
    </location>
</feature>
<dbReference type="AlphaFoldDB" id="A0A4Q4TCY0"/>
<evidence type="ECO:0000256" key="1">
    <source>
        <dbReference type="SAM" id="Phobius"/>
    </source>
</evidence>
<dbReference type="EMBL" id="QJNU01000205">
    <property type="protein sequence ID" value="RYP04555.1"/>
    <property type="molecule type" value="Genomic_DNA"/>
</dbReference>
<dbReference type="InterPro" id="IPR049326">
    <property type="entry name" value="Rhodopsin_dom_fungi"/>
</dbReference>
<feature type="transmembrane region" description="Helical" evidence="1">
    <location>
        <begin position="617"/>
        <end position="639"/>
    </location>
</feature>
<evidence type="ECO:0000259" key="2">
    <source>
        <dbReference type="Pfam" id="PF08450"/>
    </source>
</evidence>